<dbReference type="Pfam" id="PF00575">
    <property type="entry name" value="S1"/>
    <property type="match status" value="1"/>
</dbReference>
<dbReference type="PROSITE" id="PS50126">
    <property type="entry name" value="S1"/>
    <property type="match status" value="1"/>
</dbReference>
<evidence type="ECO:0000313" key="4">
    <source>
        <dbReference type="EMBL" id="CAB4878780.1"/>
    </source>
</evidence>
<dbReference type="InterPro" id="IPR003029">
    <property type="entry name" value="S1_domain"/>
</dbReference>
<protein>
    <submittedName>
        <fullName evidence="4">Unannotated protein</fullName>
    </submittedName>
</protein>
<dbReference type="Gene3D" id="2.40.50.140">
    <property type="entry name" value="Nucleic acid-binding proteins"/>
    <property type="match status" value="1"/>
</dbReference>
<dbReference type="GO" id="GO:0003676">
    <property type="term" value="F:nucleic acid binding"/>
    <property type="evidence" value="ECO:0007669"/>
    <property type="project" value="InterPro"/>
</dbReference>
<feature type="compositionally biased region" description="Basic residues" evidence="1">
    <location>
        <begin position="360"/>
        <end position="375"/>
    </location>
</feature>
<dbReference type="InterPro" id="IPR012340">
    <property type="entry name" value="NA-bd_OB-fold"/>
</dbReference>
<dbReference type="EMBL" id="CAEZZP010000123">
    <property type="protein sequence ID" value="CAB4782491.1"/>
    <property type="molecule type" value="Genomic_DNA"/>
</dbReference>
<sequence>MPPKPAAPKHVIVDGSNIATEGRSKPSLKQLNDAVMAFIQDHPKAVITVIVDATFGHRIDPKEATAFDKAVEHNELVTPPAGTVGRGDGFVLSIAQKVGASILSNDSYQEFHGQYEWLFDEGRLIGGKPVPNVGWVFVNRTPVRGEKSRRAIRESLPATDKPGRGVAKVKVSAEAMKPMPVPKSLPPGAKLPAKKVESSKSVNDILPFLQFVEKNTVGSVVIGVVESYSSHGAYVTIGDVRGYVPLRLLGSPPPRSAREVMQLGESVTLEIVEIIAGRRSIDLVPTTKSVSEVGTKSKKKTVGKKAAPAKKVVPVKKAVAVKKAAPAKKATPAKKAAPVKKVTPFKKATPVKKAAPAKKAVAKKIATKAAPKKVSAKTPVKAAPRRK</sequence>
<dbReference type="SMART" id="SM00316">
    <property type="entry name" value="S1"/>
    <property type="match status" value="1"/>
</dbReference>
<proteinExistence type="predicted"/>
<evidence type="ECO:0000313" key="3">
    <source>
        <dbReference type="EMBL" id="CAB4782491.1"/>
    </source>
</evidence>
<dbReference type="SUPFAM" id="SSF50249">
    <property type="entry name" value="Nucleic acid-binding proteins"/>
    <property type="match status" value="1"/>
</dbReference>
<feature type="domain" description="S1 motif" evidence="2">
    <location>
        <begin position="218"/>
        <end position="286"/>
    </location>
</feature>
<gene>
    <name evidence="3" type="ORF">UFOPK2880_01536</name>
    <name evidence="4" type="ORF">UFOPK3304_01441</name>
</gene>
<reference evidence="4" key="1">
    <citation type="submission" date="2020-05" db="EMBL/GenBank/DDBJ databases">
        <authorList>
            <person name="Chiriac C."/>
            <person name="Salcher M."/>
            <person name="Ghai R."/>
            <person name="Kavagutti S V."/>
        </authorList>
    </citation>
    <scope>NUCLEOTIDE SEQUENCE</scope>
</reference>
<dbReference type="AlphaFoldDB" id="A0A6J7EC67"/>
<feature type="region of interest" description="Disordered" evidence="1">
    <location>
        <begin position="347"/>
        <end position="387"/>
    </location>
</feature>
<evidence type="ECO:0000259" key="2">
    <source>
        <dbReference type="PROSITE" id="PS50126"/>
    </source>
</evidence>
<dbReference type="Gene3D" id="3.40.50.11980">
    <property type="match status" value="1"/>
</dbReference>
<feature type="compositionally biased region" description="Low complexity" evidence="1">
    <location>
        <begin position="347"/>
        <end position="359"/>
    </location>
</feature>
<accession>A0A6J7EC67</accession>
<name>A0A6J7EC67_9ZZZZ</name>
<dbReference type="EMBL" id="CAFBLJ010000091">
    <property type="protein sequence ID" value="CAB4878780.1"/>
    <property type="molecule type" value="Genomic_DNA"/>
</dbReference>
<evidence type="ECO:0000256" key="1">
    <source>
        <dbReference type="SAM" id="MobiDB-lite"/>
    </source>
</evidence>
<organism evidence="4">
    <name type="scientific">freshwater metagenome</name>
    <dbReference type="NCBI Taxonomy" id="449393"/>
    <lineage>
        <taxon>unclassified sequences</taxon>
        <taxon>metagenomes</taxon>
        <taxon>ecological metagenomes</taxon>
    </lineage>
</organism>
<dbReference type="InterPro" id="IPR021869">
    <property type="entry name" value="RNase_Zc3h12_NYN"/>
</dbReference>
<dbReference type="Pfam" id="PF11977">
    <property type="entry name" value="RNase_Zc3h12a"/>
    <property type="match status" value="1"/>
</dbReference>